<dbReference type="PANTHER" id="PTHR42852">
    <property type="entry name" value="THIOL:DISULFIDE INTERCHANGE PROTEIN DSBE"/>
    <property type="match status" value="1"/>
</dbReference>
<dbReference type="Gene3D" id="3.40.30.10">
    <property type="entry name" value="Glutaredoxin"/>
    <property type="match status" value="1"/>
</dbReference>
<accession>A0A1I1KVF1</accession>
<dbReference type="GO" id="GO:0016491">
    <property type="term" value="F:oxidoreductase activity"/>
    <property type="evidence" value="ECO:0007669"/>
    <property type="project" value="InterPro"/>
</dbReference>
<feature type="domain" description="Thioredoxin" evidence="1">
    <location>
        <begin position="75"/>
        <end position="226"/>
    </location>
</feature>
<dbReference type="InterPro" id="IPR050553">
    <property type="entry name" value="Thioredoxin_ResA/DsbE_sf"/>
</dbReference>
<dbReference type="STRING" id="1334022.SAMN04487907_10662"/>
<keyword evidence="3" id="KW-1185">Reference proteome</keyword>
<dbReference type="EMBL" id="FOKV01000006">
    <property type="protein sequence ID" value="SFC61440.1"/>
    <property type="molecule type" value="Genomic_DNA"/>
</dbReference>
<reference evidence="3" key="1">
    <citation type="submission" date="2016-10" db="EMBL/GenBank/DDBJ databases">
        <authorList>
            <person name="Varghese N."/>
            <person name="Submissions S."/>
        </authorList>
    </citation>
    <scope>NUCLEOTIDE SEQUENCE [LARGE SCALE GENOMIC DNA]</scope>
    <source>
        <strain evidence="3">DSM 24499</strain>
    </source>
</reference>
<name>A0A1I1KVF1_9FLAO</name>
<dbReference type="Proteomes" id="UP000199438">
    <property type="component" value="Unassembled WGS sequence"/>
</dbReference>
<dbReference type="AlphaFoldDB" id="A0A1I1KVF1"/>
<proteinExistence type="predicted"/>
<organism evidence="2 3">
    <name type="scientific">Zunongwangia mangrovi</name>
    <dbReference type="NCBI Taxonomy" id="1334022"/>
    <lineage>
        <taxon>Bacteria</taxon>
        <taxon>Pseudomonadati</taxon>
        <taxon>Bacteroidota</taxon>
        <taxon>Flavobacteriia</taxon>
        <taxon>Flavobacteriales</taxon>
        <taxon>Flavobacteriaceae</taxon>
        <taxon>Zunongwangia</taxon>
    </lineage>
</organism>
<dbReference type="Pfam" id="PF08534">
    <property type="entry name" value="Redoxin"/>
    <property type="match status" value="1"/>
</dbReference>
<keyword evidence="2" id="KW-0413">Isomerase</keyword>
<dbReference type="SUPFAM" id="SSF52833">
    <property type="entry name" value="Thioredoxin-like"/>
    <property type="match status" value="1"/>
</dbReference>
<dbReference type="CDD" id="cd02966">
    <property type="entry name" value="TlpA_like_family"/>
    <property type="match status" value="1"/>
</dbReference>
<evidence type="ECO:0000313" key="3">
    <source>
        <dbReference type="Proteomes" id="UP000199438"/>
    </source>
</evidence>
<dbReference type="InterPro" id="IPR013740">
    <property type="entry name" value="Redoxin"/>
</dbReference>
<dbReference type="GO" id="GO:0016853">
    <property type="term" value="F:isomerase activity"/>
    <property type="evidence" value="ECO:0007669"/>
    <property type="project" value="UniProtKB-KW"/>
</dbReference>
<protein>
    <submittedName>
        <fullName evidence="2">Thiol-disulfide isomerase or thioredoxin</fullName>
    </submittedName>
</protein>
<sequence>MILKTLAFGESFLFLVQSILQHKSYADKIDSIIFAEKLPGMKKLFKNQWTNIILVVIIIAMVMPQTRKPIAIVFNKIIASNPSVTDEEERPEIESYNWILEDRFKNEVDFRQFKGKVILINYWATWCPPCIAEMPSLNKVYQDYKDRVVFLFISGEEFETSQGFMNAKGYDLPVYRMKTNYPDPLEGYKLPTSYLIDKKGRIVIKKEGAADWNSTGFRNTLEELLAN</sequence>
<evidence type="ECO:0000313" key="2">
    <source>
        <dbReference type="EMBL" id="SFC61440.1"/>
    </source>
</evidence>
<dbReference type="InterPro" id="IPR036249">
    <property type="entry name" value="Thioredoxin-like_sf"/>
</dbReference>
<evidence type="ECO:0000259" key="1">
    <source>
        <dbReference type="PROSITE" id="PS51352"/>
    </source>
</evidence>
<gene>
    <name evidence="2" type="ORF">SAMN04487907_10662</name>
</gene>
<dbReference type="PROSITE" id="PS51352">
    <property type="entry name" value="THIOREDOXIN_2"/>
    <property type="match status" value="1"/>
</dbReference>
<dbReference type="PANTHER" id="PTHR42852:SF17">
    <property type="entry name" value="THIOREDOXIN-LIKE PROTEIN HI_1115"/>
    <property type="match status" value="1"/>
</dbReference>
<dbReference type="InterPro" id="IPR013766">
    <property type="entry name" value="Thioredoxin_domain"/>
</dbReference>